<evidence type="ECO:0000313" key="3">
    <source>
        <dbReference type="EMBL" id="MFM1348918.1"/>
    </source>
</evidence>
<keyword evidence="4" id="KW-1185">Reference proteome</keyword>
<accession>A0ABW9F4K8</accession>
<dbReference type="Pfam" id="PF00486">
    <property type="entry name" value="Trans_reg_C"/>
    <property type="match status" value="1"/>
</dbReference>
<dbReference type="InterPro" id="IPR001867">
    <property type="entry name" value="OmpR/PhoB-type_DNA-bd"/>
</dbReference>
<gene>
    <name evidence="3" type="ORF">WFP14_20490</name>
</gene>
<protein>
    <submittedName>
        <fullName evidence="3">Helix-turn-helix domain-containing protein</fullName>
    </submittedName>
</protein>
<dbReference type="SUPFAM" id="SSF46894">
    <property type="entry name" value="C-terminal effector domain of the bipartite response regulators"/>
    <property type="match status" value="1"/>
</dbReference>
<sequence length="133" mass="15367">MRVWVMESERCIYGFKGMVCLTDKEYRLFSSLLKKGCNGNVLSRDELISDVWPERHGVIGKNDIHQLSFRLRKKLIVINEGFKVGLVDGSGFSIHRPQSIIAYHLDSSCLLVNVLKMIYKVMHLFKYSSVKEQ</sequence>
<dbReference type="Proteomes" id="UP001629523">
    <property type="component" value="Unassembled WGS sequence"/>
</dbReference>
<dbReference type="InterPro" id="IPR016032">
    <property type="entry name" value="Sig_transdc_resp-reg_C-effctor"/>
</dbReference>
<reference evidence="3 4" key="1">
    <citation type="journal article" date="2024" name="Infect. Genet. Evol.">
        <title>Characteristics and comparative genome analysis of Yersinia enterocolitica and related species associated with human infections in Switzerland 2019-2023.</title>
        <authorList>
            <person name="Stevens M.J.A."/>
            <person name="Horlbog J.A."/>
            <person name="Diethelm A."/>
            <person name="Stephan R."/>
            <person name="Nuesch-Inderbinen M."/>
        </authorList>
    </citation>
    <scope>NUCLEOTIDE SEQUENCE [LARGE SCALE GENOMIC DNA]</scope>
    <source>
        <strain evidence="3 4">N20-0302</strain>
    </source>
</reference>
<keyword evidence="1" id="KW-0238">DNA-binding</keyword>
<proteinExistence type="predicted"/>
<organism evidence="3 4">
    <name type="scientific">Yersinia proxima</name>
    <dbReference type="NCBI Taxonomy" id="2890316"/>
    <lineage>
        <taxon>Bacteria</taxon>
        <taxon>Pseudomonadati</taxon>
        <taxon>Pseudomonadota</taxon>
        <taxon>Gammaproteobacteria</taxon>
        <taxon>Enterobacterales</taxon>
        <taxon>Yersiniaceae</taxon>
        <taxon>Yersinia</taxon>
    </lineage>
</organism>
<evidence type="ECO:0000256" key="1">
    <source>
        <dbReference type="ARBA" id="ARBA00023125"/>
    </source>
</evidence>
<evidence type="ECO:0000259" key="2">
    <source>
        <dbReference type="Pfam" id="PF00486"/>
    </source>
</evidence>
<feature type="domain" description="OmpR/PhoB-type" evidence="2">
    <location>
        <begin position="19"/>
        <end position="77"/>
    </location>
</feature>
<name>A0ABW9F4K8_9GAMM</name>
<dbReference type="InterPro" id="IPR036388">
    <property type="entry name" value="WH-like_DNA-bd_sf"/>
</dbReference>
<dbReference type="Gene3D" id="1.10.10.10">
    <property type="entry name" value="Winged helix-like DNA-binding domain superfamily/Winged helix DNA-binding domain"/>
    <property type="match status" value="1"/>
</dbReference>
<dbReference type="RefSeq" id="WP_408573744.1">
    <property type="nucleotide sequence ID" value="NZ_JBBEST010000018.1"/>
</dbReference>
<comment type="caution">
    <text evidence="3">The sequence shown here is derived from an EMBL/GenBank/DDBJ whole genome shotgun (WGS) entry which is preliminary data.</text>
</comment>
<evidence type="ECO:0000313" key="4">
    <source>
        <dbReference type="Proteomes" id="UP001629523"/>
    </source>
</evidence>
<dbReference type="EMBL" id="JBBEST010000018">
    <property type="protein sequence ID" value="MFM1348918.1"/>
    <property type="molecule type" value="Genomic_DNA"/>
</dbReference>